<dbReference type="RefSeq" id="WP_126990484.1">
    <property type="nucleotide sequence ID" value="NZ_JTFC01000029.1"/>
</dbReference>
<dbReference type="PANTHER" id="PTHR34408">
    <property type="entry name" value="FAMILY PROTEIN, PUTATIVE-RELATED"/>
    <property type="match status" value="1"/>
</dbReference>
<dbReference type="PROSITE" id="PS51781">
    <property type="entry name" value="SH3B"/>
    <property type="match status" value="1"/>
</dbReference>
<dbReference type="EMBL" id="JTFC01000029">
    <property type="protein sequence ID" value="RUS57065.1"/>
    <property type="molecule type" value="Genomic_DNA"/>
</dbReference>
<organism evidence="3 4">
    <name type="scientific">Candidatus Kurthia intestinigallinarum</name>
    <dbReference type="NCBI Taxonomy" id="1562256"/>
    <lineage>
        <taxon>Bacteria</taxon>
        <taxon>Bacillati</taxon>
        <taxon>Bacillota</taxon>
        <taxon>Bacilli</taxon>
        <taxon>Bacillales</taxon>
        <taxon>Caryophanaceae</taxon>
        <taxon>Kurthia</taxon>
    </lineage>
</organism>
<dbReference type="PANTHER" id="PTHR34408:SF1">
    <property type="entry name" value="GLYCOSYL HYDROLASE FAMILY 19 DOMAIN-CONTAINING PROTEIN HI_1415"/>
    <property type="match status" value="1"/>
</dbReference>
<name>A0A433RUV4_9BACL</name>
<reference evidence="3 4" key="1">
    <citation type="submission" date="2014-11" db="EMBL/GenBank/DDBJ databases">
        <title>Genome sequence and analysis of novel Kurthia sp.</title>
        <authorList>
            <person name="Lawson J.N."/>
            <person name="Gonzalez J.E."/>
            <person name="Rinauldi L."/>
            <person name="Xuan Z."/>
            <person name="Firman A."/>
            <person name="Shaddox L."/>
            <person name="Trudeau A."/>
            <person name="Shah S."/>
            <person name="Reiman D."/>
        </authorList>
    </citation>
    <scope>NUCLEOTIDE SEQUENCE [LARGE SCALE GENOMIC DNA]</scope>
    <source>
        <strain evidence="3 4">3B1D</strain>
    </source>
</reference>
<accession>A0A433RUV4</accession>
<keyword evidence="1" id="KW-0732">Signal</keyword>
<dbReference type="AlphaFoldDB" id="A0A433RUV4"/>
<dbReference type="InterPro" id="IPR003646">
    <property type="entry name" value="SH3-like_bac-type"/>
</dbReference>
<evidence type="ECO:0000256" key="1">
    <source>
        <dbReference type="SAM" id="SignalP"/>
    </source>
</evidence>
<dbReference type="OrthoDB" id="2456152at2"/>
<gene>
    <name evidence="3" type="ORF">QI30_08350</name>
</gene>
<dbReference type="Gene3D" id="2.30.30.40">
    <property type="entry name" value="SH3 Domains"/>
    <property type="match status" value="3"/>
</dbReference>
<feature type="signal peptide" evidence="1">
    <location>
        <begin position="1"/>
        <end position="28"/>
    </location>
</feature>
<dbReference type="Pfam" id="PF08239">
    <property type="entry name" value="SH3_3"/>
    <property type="match status" value="3"/>
</dbReference>
<feature type="domain" description="SH3b" evidence="2">
    <location>
        <begin position="180"/>
        <end position="250"/>
    </location>
</feature>
<keyword evidence="4" id="KW-1185">Reference proteome</keyword>
<evidence type="ECO:0000313" key="3">
    <source>
        <dbReference type="EMBL" id="RUS57065.1"/>
    </source>
</evidence>
<evidence type="ECO:0000313" key="4">
    <source>
        <dbReference type="Proteomes" id="UP000288623"/>
    </source>
</evidence>
<protein>
    <recommendedName>
        <fullName evidence="2">SH3b domain-containing protein</fullName>
    </recommendedName>
</protein>
<dbReference type="InterPro" id="IPR052354">
    <property type="entry name" value="Cell_Wall_Dynamics_Protein"/>
</dbReference>
<dbReference type="SMART" id="SM00287">
    <property type="entry name" value="SH3b"/>
    <property type="match status" value="3"/>
</dbReference>
<proteinExistence type="predicted"/>
<comment type="caution">
    <text evidence="3">The sequence shown here is derived from an EMBL/GenBank/DDBJ whole genome shotgun (WGS) entry which is preliminary data.</text>
</comment>
<feature type="chain" id="PRO_5019320173" description="SH3b domain-containing protein" evidence="1">
    <location>
        <begin position="29"/>
        <end position="252"/>
    </location>
</feature>
<sequence>MKKSTFLTIALSGSLAFSSLALPTISQAEVTKVSLKTTTMYTTQGVYARDAPSLNSNVVTTLPRNTAIKVLGTSQKSWYRVLLNKEIVYVYKEYVSAKLLPAIVKTGYVKQTNNLAVRTTASNKGTKIGTLKNGAAVQLTKNYTAASKDAFFQIIYNNQVAYVSSSKIGFSKAAPATPTTKVGVVRNTSSVVLKVREKPSTQSTIVGTLKNGATVKFAKAYKKGATDSWYKITYKGKTAYVAAQYVSPLFPE</sequence>
<evidence type="ECO:0000259" key="2">
    <source>
        <dbReference type="PROSITE" id="PS51781"/>
    </source>
</evidence>
<dbReference type="Proteomes" id="UP000288623">
    <property type="component" value="Unassembled WGS sequence"/>
</dbReference>